<dbReference type="AlphaFoldDB" id="A0A158RC53"/>
<feature type="signal peptide" evidence="3">
    <location>
        <begin position="1"/>
        <end position="19"/>
    </location>
</feature>
<dbReference type="PROSITE" id="PS51390">
    <property type="entry name" value="WAP"/>
    <property type="match status" value="4"/>
</dbReference>
<evidence type="ECO:0000313" key="8">
    <source>
        <dbReference type="Proteomes" id="UP000276776"/>
    </source>
</evidence>
<feature type="domain" description="Thyroglobulin type-1" evidence="4">
    <location>
        <begin position="784"/>
        <end position="844"/>
    </location>
</feature>
<dbReference type="EMBL" id="UYYF01004417">
    <property type="protein sequence ID" value="VDN03811.1"/>
    <property type="molecule type" value="Genomic_DNA"/>
</dbReference>
<organism evidence="9">
    <name type="scientific">Thelazia callipaeda</name>
    <name type="common">Oriental eyeworm</name>
    <name type="synonym">Parasitic nematode</name>
    <dbReference type="NCBI Taxonomy" id="103827"/>
    <lineage>
        <taxon>Eukaryota</taxon>
        <taxon>Metazoa</taxon>
        <taxon>Ecdysozoa</taxon>
        <taxon>Nematoda</taxon>
        <taxon>Chromadorea</taxon>
        <taxon>Rhabditida</taxon>
        <taxon>Spirurina</taxon>
        <taxon>Spiruromorpha</taxon>
        <taxon>Thelazioidea</taxon>
        <taxon>Thelaziidae</taxon>
        <taxon>Thelazia</taxon>
    </lineage>
</organism>
<dbReference type="Pfam" id="PF00095">
    <property type="entry name" value="WAP"/>
    <property type="match status" value="3"/>
</dbReference>
<dbReference type="PRINTS" id="PR00003">
    <property type="entry name" value="4DISULPHCORE"/>
</dbReference>
<comment type="caution">
    <text evidence="2">Lacks conserved residue(s) required for the propagation of feature annotation.</text>
</comment>
<dbReference type="GO" id="GO:0004867">
    <property type="term" value="F:serine-type endopeptidase inhibitor activity"/>
    <property type="evidence" value="ECO:0007669"/>
    <property type="project" value="InterPro"/>
</dbReference>
<evidence type="ECO:0000259" key="6">
    <source>
        <dbReference type="PROSITE" id="PS51390"/>
    </source>
</evidence>
<dbReference type="Gene3D" id="4.10.800.10">
    <property type="entry name" value="Thyroglobulin type-1"/>
    <property type="match status" value="3"/>
</dbReference>
<dbReference type="STRING" id="103827.A0A158RC53"/>
<reference evidence="7 8" key="2">
    <citation type="submission" date="2018-11" db="EMBL/GenBank/DDBJ databases">
        <authorList>
            <consortium name="Pathogen Informatics"/>
        </authorList>
    </citation>
    <scope>NUCLEOTIDE SEQUENCE [LARGE SCALE GENOMIC DNA]</scope>
</reference>
<feature type="domain" description="WAP" evidence="6">
    <location>
        <begin position="167"/>
        <end position="214"/>
    </location>
</feature>
<feature type="domain" description="WAP" evidence="6">
    <location>
        <begin position="104"/>
        <end position="148"/>
    </location>
</feature>
<feature type="domain" description="Thyroglobulin type-1" evidence="4">
    <location>
        <begin position="216"/>
        <end position="282"/>
    </location>
</feature>
<feature type="chain" id="PRO_5043135988" evidence="3">
    <location>
        <begin position="20"/>
        <end position="862"/>
    </location>
</feature>
<dbReference type="SMART" id="SM00211">
    <property type="entry name" value="TY"/>
    <property type="match status" value="3"/>
</dbReference>
<dbReference type="PANTHER" id="PTHR19441">
    <property type="entry name" value="WHEY ACDIC PROTEIN WAP"/>
    <property type="match status" value="1"/>
</dbReference>
<dbReference type="OrthoDB" id="5853592at2759"/>
<dbReference type="InterPro" id="IPR008197">
    <property type="entry name" value="WAP_dom"/>
</dbReference>
<dbReference type="PROSITE" id="PS51252">
    <property type="entry name" value="ANTISTASIN"/>
    <property type="match status" value="2"/>
</dbReference>
<gene>
    <name evidence="7" type="ORF">TCLT_LOCUS6457</name>
</gene>
<feature type="domain" description="WAP" evidence="6">
    <location>
        <begin position="702"/>
        <end position="751"/>
    </location>
</feature>
<evidence type="ECO:0000313" key="7">
    <source>
        <dbReference type="EMBL" id="VDN03811.1"/>
    </source>
</evidence>
<keyword evidence="3" id="KW-0732">Signal</keyword>
<feature type="domain" description="Antistasin-like" evidence="5">
    <location>
        <begin position="288"/>
        <end position="313"/>
    </location>
</feature>
<reference evidence="9" key="1">
    <citation type="submission" date="2016-04" db="UniProtKB">
        <authorList>
            <consortium name="WormBaseParasite"/>
        </authorList>
    </citation>
    <scope>IDENTIFICATION</scope>
</reference>
<dbReference type="InterPro" id="IPR036645">
    <property type="entry name" value="Elafin-like_sf"/>
</dbReference>
<dbReference type="InterPro" id="IPR004094">
    <property type="entry name" value="Antistasin-like"/>
</dbReference>
<dbReference type="PANTHER" id="PTHR19441:SF95">
    <property type="entry name" value="PERLWAPIN ISOFORM X1"/>
    <property type="match status" value="1"/>
</dbReference>
<feature type="domain" description="Antistasin-like" evidence="5">
    <location>
        <begin position="594"/>
        <end position="619"/>
    </location>
</feature>
<accession>A0A158RC53</accession>
<dbReference type="InterPro" id="IPR011061">
    <property type="entry name" value="Hirudin/antistatin"/>
</dbReference>
<dbReference type="Proteomes" id="UP000276776">
    <property type="component" value="Unassembled WGS sequence"/>
</dbReference>
<dbReference type="InterPro" id="IPR036857">
    <property type="entry name" value="Thyroglobulin_1_sf"/>
</dbReference>
<dbReference type="InterPro" id="IPR050514">
    <property type="entry name" value="WAP_four-disulfide_core"/>
</dbReference>
<feature type="domain" description="WAP" evidence="6">
    <location>
        <begin position="419"/>
        <end position="467"/>
    </location>
</feature>
<proteinExistence type="predicted"/>
<name>A0A158RC53_THECL</name>
<evidence type="ECO:0000256" key="3">
    <source>
        <dbReference type="SAM" id="SignalP"/>
    </source>
</evidence>
<feature type="domain" description="Thyroglobulin type-1" evidence="4">
    <location>
        <begin position="520"/>
        <end position="584"/>
    </location>
</feature>
<keyword evidence="1" id="KW-1015">Disulfide bond</keyword>
<dbReference type="PROSITE" id="PS51162">
    <property type="entry name" value="THYROGLOBULIN_1_2"/>
    <property type="match status" value="3"/>
</dbReference>
<dbReference type="Pfam" id="PF02822">
    <property type="entry name" value="Antistasin"/>
    <property type="match status" value="1"/>
</dbReference>
<dbReference type="Pfam" id="PF00086">
    <property type="entry name" value="Thyroglobulin_1"/>
    <property type="match status" value="3"/>
</dbReference>
<dbReference type="OMA" id="YWCNNIG"/>
<dbReference type="GO" id="GO:0005615">
    <property type="term" value="C:extracellular space"/>
    <property type="evidence" value="ECO:0007669"/>
    <property type="project" value="TreeGrafter"/>
</dbReference>
<evidence type="ECO:0000259" key="5">
    <source>
        <dbReference type="PROSITE" id="PS51252"/>
    </source>
</evidence>
<dbReference type="WBParaSite" id="TCLT_0000646801-mRNA-1">
    <property type="protein sequence ID" value="TCLT_0000646801-mRNA-1"/>
    <property type="gene ID" value="TCLT_0000646801"/>
</dbReference>
<dbReference type="SUPFAM" id="SSF57256">
    <property type="entry name" value="Elafin-like"/>
    <property type="match status" value="2"/>
</dbReference>
<dbReference type="InterPro" id="IPR000716">
    <property type="entry name" value="Thyroglobulin_1"/>
</dbReference>
<evidence type="ECO:0000259" key="4">
    <source>
        <dbReference type="PROSITE" id="PS51162"/>
    </source>
</evidence>
<evidence type="ECO:0000313" key="9">
    <source>
        <dbReference type="WBParaSite" id="TCLT_0000646801-mRNA-1"/>
    </source>
</evidence>
<dbReference type="SUPFAM" id="SSF57262">
    <property type="entry name" value="Leech antihemostatic proteins"/>
    <property type="match status" value="2"/>
</dbReference>
<evidence type="ECO:0000256" key="2">
    <source>
        <dbReference type="PROSITE-ProRule" id="PRU00500"/>
    </source>
</evidence>
<dbReference type="Gene3D" id="2.10.22.10">
    <property type="entry name" value="Antistasin, domain 1"/>
    <property type="match status" value="2"/>
</dbReference>
<dbReference type="Gene3D" id="4.10.75.10">
    <property type="entry name" value="Elafin-like"/>
    <property type="match status" value="3"/>
</dbReference>
<protein>
    <submittedName>
        <fullName evidence="9">Thyroglobulin type-1 domain-containing protein</fullName>
    </submittedName>
</protein>
<dbReference type="PROSITE" id="PS00484">
    <property type="entry name" value="THYROGLOBULIN_1_1"/>
    <property type="match status" value="1"/>
</dbReference>
<keyword evidence="8" id="KW-1185">Reference proteome</keyword>
<evidence type="ECO:0000256" key="1">
    <source>
        <dbReference type="ARBA" id="ARBA00023157"/>
    </source>
</evidence>
<dbReference type="SMART" id="SM00217">
    <property type="entry name" value="WAP"/>
    <property type="match status" value="4"/>
</dbReference>
<dbReference type="SUPFAM" id="SSF57610">
    <property type="entry name" value="Thyroglobulin type-1 domain"/>
    <property type="match status" value="3"/>
</dbReference>
<dbReference type="CDD" id="cd00191">
    <property type="entry name" value="TY"/>
    <property type="match status" value="3"/>
</dbReference>
<sequence length="862" mass="96003">MLSIIIIFVICYLSSPVISSGNSYLQEPVIGITVNHACHLRPPECELHCSFGYQLAPSGKCLCICQYDPCLIKICPPNEYCLRNKDGTAFCVSHIVSQTNQQGIITKPGECPNLIGGTCIQRCKSDGECGGMMKCCSNGCGRECTVALSPLPLVNSLSIHPLQRTGHTYRIGKCPLKNYVKNRNCVLECTHDEDCPWVEKCCDNGCGRVCTPPEKATDCIHLLSAISRLPNKTLAKGYIPKCKVNGEFESIQCDDIYCWCVNQKGVEIIGTKTLKKIALPNCLQKTNCSTKLCSKFCQFGYKTDEAGCPLSKCDCKDNCEEVKCTGSIDICQMVEPECAQPPCQPVPRCLLNPCPKGIPMSLSNTVTALCTHTSQCLSNHWCHQIRIINHAISKKNILIILIFQIGFNAFGFCCPHPEPVLHNGSCAAISSRSTENCKSECKVDSDCSESKKCCFDGCSLRCVLDSIYSQNIYFNSYGNWLNATRKLMNVKGIKVQQIAECPQMPPHYGMQKCSIECQIDEDCPACLHEVITQEIYGYGRVPKCTDRGNYEQIQCDDNICYCVDTISGSEIPATRTELNMKPACNSITERRLDCEPFICPKNCPHGFVITREGCLSCECRNPCKGILCAEEYICVMVSVECLDNVYCPDQPRCVPNVCPSLTSSILIPSNLCKNDEDCPNQYWCNNIGVQSKGICCPAFTRQFRHDAKCKSIEPFTERKEPCKIHCKTDGDCEDGFICCYDGCGTICTSTSGYFQQIFAYMLLNYSSPLVLKDFDLCRILCDLIIRCLQARFAYEKFGLKNAVLCDEKGNYNEIQCDESYCWCVSQTGLEFEGTKVFDSVTPNCQGLKYFLGVKNPKDYLYK</sequence>